<dbReference type="PROSITE" id="PS00086">
    <property type="entry name" value="CYTOCHROME_P450"/>
    <property type="match status" value="1"/>
</dbReference>
<evidence type="ECO:0000256" key="5">
    <source>
        <dbReference type="ARBA" id="ARBA00023004"/>
    </source>
</evidence>
<dbReference type="InterPro" id="IPR017972">
    <property type="entry name" value="Cyt_P450_CS"/>
</dbReference>
<dbReference type="EMBL" id="JACCJB010000008">
    <property type="protein sequence ID" value="KAF6225266.1"/>
    <property type="molecule type" value="Genomic_DNA"/>
</dbReference>
<feature type="binding site" description="axial binding residue" evidence="7">
    <location>
        <position position="366"/>
    </location>
    <ligand>
        <name>heme</name>
        <dbReference type="ChEBI" id="CHEBI:30413"/>
    </ligand>
    <ligandPart>
        <name>Fe</name>
        <dbReference type="ChEBI" id="CHEBI:18248"/>
    </ligandPart>
</feature>
<evidence type="ECO:0000313" key="10">
    <source>
        <dbReference type="Proteomes" id="UP000593566"/>
    </source>
</evidence>
<evidence type="ECO:0000256" key="4">
    <source>
        <dbReference type="ARBA" id="ARBA00023002"/>
    </source>
</evidence>
<dbReference type="GO" id="GO:0005506">
    <property type="term" value="F:iron ion binding"/>
    <property type="evidence" value="ECO:0007669"/>
    <property type="project" value="InterPro"/>
</dbReference>
<keyword evidence="4 8" id="KW-0560">Oxidoreductase</keyword>
<evidence type="ECO:0000313" key="9">
    <source>
        <dbReference type="EMBL" id="KAF6225266.1"/>
    </source>
</evidence>
<dbReference type="PANTHER" id="PTHR24305">
    <property type="entry name" value="CYTOCHROME P450"/>
    <property type="match status" value="1"/>
</dbReference>
<keyword evidence="3 7" id="KW-0479">Metal-binding</keyword>
<evidence type="ECO:0000256" key="8">
    <source>
        <dbReference type="RuleBase" id="RU000461"/>
    </source>
</evidence>
<evidence type="ECO:0000256" key="6">
    <source>
        <dbReference type="ARBA" id="ARBA00023033"/>
    </source>
</evidence>
<evidence type="ECO:0000256" key="2">
    <source>
        <dbReference type="ARBA" id="ARBA00010617"/>
    </source>
</evidence>
<keyword evidence="10" id="KW-1185">Reference proteome</keyword>
<dbReference type="AlphaFoldDB" id="A0A8H6CLA2"/>
<dbReference type="Gene3D" id="1.10.630.10">
    <property type="entry name" value="Cytochrome P450"/>
    <property type="match status" value="1"/>
</dbReference>
<name>A0A8H6CLA2_9LECA</name>
<evidence type="ECO:0000256" key="3">
    <source>
        <dbReference type="ARBA" id="ARBA00022723"/>
    </source>
</evidence>
<dbReference type="PRINTS" id="PR00463">
    <property type="entry name" value="EP450I"/>
</dbReference>
<dbReference type="GO" id="GO:0004497">
    <property type="term" value="F:monooxygenase activity"/>
    <property type="evidence" value="ECO:0007669"/>
    <property type="project" value="UniProtKB-KW"/>
</dbReference>
<dbReference type="RefSeq" id="XP_037154133.1">
    <property type="nucleotide sequence ID" value="XM_037301316.1"/>
</dbReference>
<comment type="caution">
    <text evidence="9">The sequence shown here is derived from an EMBL/GenBank/DDBJ whole genome shotgun (WGS) entry which is preliminary data.</text>
</comment>
<dbReference type="InterPro" id="IPR001128">
    <property type="entry name" value="Cyt_P450"/>
</dbReference>
<dbReference type="InterPro" id="IPR002401">
    <property type="entry name" value="Cyt_P450_E_grp-I"/>
</dbReference>
<reference evidence="9 10" key="1">
    <citation type="journal article" date="2020" name="Genomics">
        <title>Complete, high-quality genomes from long-read metagenomic sequencing of two wolf lichen thalli reveals enigmatic genome architecture.</title>
        <authorList>
            <person name="McKenzie S.K."/>
            <person name="Walston R.F."/>
            <person name="Allen J.L."/>
        </authorList>
    </citation>
    <scope>NUCLEOTIDE SEQUENCE [LARGE SCALE GENOMIC DNA]</scope>
    <source>
        <strain evidence="9">WasteWater1</strain>
    </source>
</reference>
<sequence length="422" mass="48221">MFHATTNSVRIYKPGTKFNKETGFYQSFPPADHSIFQILETKEAMARKNMMNPYFSQEAIRRAEPLIQKFTTKFLTILERAAREARPVNMSLGFKCLAADTNMNFSFQRPLGALDAPDFDFPLVRATDASIKDVQWVLYFPKMFRSLFDAIDLLPQKLVDRFFEPLAQMKWVMNTSRDRILELKKRSAVDRLPTVFDTMLNPNLEKGQFTPSLDELSADAVFLLIAGTDTTAHNLIVATYSTLTNPSILASLKAELREAMPDKDSLLDWAALEKLPYLRGIIKESLRSSSGAPGHLPRVVPPTGAVFCGRKIPPGVRGLLKILHVHHTDPDIFEDPMVFRPERWLQDDATEMERNLLSFSRGSRMCPGMNLAYAELYLTLAHLFRRFDLELYQTTPEDMEWKDVTVPRMKGHLKLLVKEVKD</sequence>
<dbReference type="Proteomes" id="UP000593566">
    <property type="component" value="Unassembled WGS sequence"/>
</dbReference>
<evidence type="ECO:0000256" key="1">
    <source>
        <dbReference type="ARBA" id="ARBA00001971"/>
    </source>
</evidence>
<organism evidence="9 10">
    <name type="scientific">Letharia lupina</name>
    <dbReference type="NCBI Taxonomy" id="560253"/>
    <lineage>
        <taxon>Eukaryota</taxon>
        <taxon>Fungi</taxon>
        <taxon>Dikarya</taxon>
        <taxon>Ascomycota</taxon>
        <taxon>Pezizomycotina</taxon>
        <taxon>Lecanoromycetes</taxon>
        <taxon>OSLEUM clade</taxon>
        <taxon>Lecanoromycetidae</taxon>
        <taxon>Lecanorales</taxon>
        <taxon>Lecanorineae</taxon>
        <taxon>Parmeliaceae</taxon>
        <taxon>Letharia</taxon>
    </lineage>
</organism>
<accession>A0A8H6CLA2</accession>
<dbReference type="CDD" id="cd11062">
    <property type="entry name" value="CYP58-like"/>
    <property type="match status" value="1"/>
</dbReference>
<evidence type="ECO:0008006" key="11">
    <source>
        <dbReference type="Google" id="ProtNLM"/>
    </source>
</evidence>
<keyword evidence="7 8" id="KW-0349">Heme</keyword>
<dbReference type="GO" id="GO:0016705">
    <property type="term" value="F:oxidoreductase activity, acting on paired donors, with incorporation or reduction of molecular oxygen"/>
    <property type="evidence" value="ECO:0007669"/>
    <property type="project" value="InterPro"/>
</dbReference>
<keyword evidence="5 7" id="KW-0408">Iron</keyword>
<gene>
    <name evidence="9" type="ORF">HO133_010463</name>
</gene>
<dbReference type="GO" id="GO:0020037">
    <property type="term" value="F:heme binding"/>
    <property type="evidence" value="ECO:0007669"/>
    <property type="project" value="InterPro"/>
</dbReference>
<dbReference type="SUPFAM" id="SSF48264">
    <property type="entry name" value="Cytochrome P450"/>
    <property type="match status" value="1"/>
</dbReference>
<dbReference type="InterPro" id="IPR036396">
    <property type="entry name" value="Cyt_P450_sf"/>
</dbReference>
<evidence type="ECO:0000256" key="7">
    <source>
        <dbReference type="PIRSR" id="PIRSR602401-1"/>
    </source>
</evidence>
<keyword evidence="6 8" id="KW-0503">Monooxygenase</keyword>
<dbReference type="PANTHER" id="PTHR24305:SF157">
    <property type="entry name" value="N-ACETYLTRYPTOPHAN 6-HYDROXYLASE IVOC-RELATED"/>
    <property type="match status" value="1"/>
</dbReference>
<dbReference type="PRINTS" id="PR00385">
    <property type="entry name" value="P450"/>
</dbReference>
<dbReference type="Pfam" id="PF00067">
    <property type="entry name" value="p450"/>
    <property type="match status" value="1"/>
</dbReference>
<dbReference type="InterPro" id="IPR050121">
    <property type="entry name" value="Cytochrome_P450_monoxygenase"/>
</dbReference>
<proteinExistence type="inferred from homology"/>
<dbReference type="GeneID" id="59338854"/>
<protein>
    <recommendedName>
        <fullName evidence="11">Cytochrome P450</fullName>
    </recommendedName>
</protein>
<comment type="similarity">
    <text evidence="2 8">Belongs to the cytochrome P450 family.</text>
</comment>
<comment type="cofactor">
    <cofactor evidence="1 7">
        <name>heme</name>
        <dbReference type="ChEBI" id="CHEBI:30413"/>
    </cofactor>
</comment>